<proteinExistence type="predicted"/>
<dbReference type="SUPFAM" id="SSF69318">
    <property type="entry name" value="Integrin alpha N-terminal domain"/>
    <property type="match status" value="1"/>
</dbReference>
<feature type="region of interest" description="Disordered" evidence="1">
    <location>
        <begin position="26"/>
        <end position="49"/>
    </location>
</feature>
<organism evidence="2 3">
    <name type="scientific">Streptomyces sirii</name>
    <dbReference type="NCBI Taxonomy" id="3127701"/>
    <lineage>
        <taxon>Bacteria</taxon>
        <taxon>Bacillati</taxon>
        <taxon>Actinomycetota</taxon>
        <taxon>Actinomycetes</taxon>
        <taxon>Kitasatosporales</taxon>
        <taxon>Streptomycetaceae</taxon>
        <taxon>Streptomyces</taxon>
    </lineage>
</organism>
<feature type="compositionally biased region" description="Low complexity" evidence="1">
    <location>
        <begin position="26"/>
        <end position="37"/>
    </location>
</feature>
<gene>
    <name evidence="2" type="ORF">WAB15_24845</name>
</gene>
<name>A0ABZ2QSB6_9ACTN</name>
<dbReference type="RefSeq" id="WP_407287602.1">
    <property type="nucleotide sequence ID" value="NZ_CP147982.1"/>
</dbReference>
<dbReference type="InterPro" id="IPR009003">
    <property type="entry name" value="Peptidase_S1_PA"/>
</dbReference>
<dbReference type="PROSITE" id="PS00134">
    <property type="entry name" value="TRYPSIN_HIS"/>
    <property type="match status" value="1"/>
</dbReference>
<evidence type="ECO:0000313" key="2">
    <source>
        <dbReference type="EMBL" id="WXK78953.1"/>
    </source>
</evidence>
<dbReference type="InterPro" id="IPR018114">
    <property type="entry name" value="TRYPSIN_HIS"/>
</dbReference>
<dbReference type="InterPro" id="IPR028994">
    <property type="entry name" value="Integrin_alpha_N"/>
</dbReference>
<keyword evidence="3" id="KW-1185">Reference proteome</keyword>
<dbReference type="InterPro" id="IPR043504">
    <property type="entry name" value="Peptidase_S1_PA_chymotrypsin"/>
</dbReference>
<accession>A0ABZ2QSB6</accession>
<feature type="region of interest" description="Disordered" evidence="1">
    <location>
        <begin position="544"/>
        <end position="564"/>
    </location>
</feature>
<protein>
    <submittedName>
        <fullName evidence="2">Trypsin-like peptidase domain-containing protein</fullName>
    </submittedName>
</protein>
<sequence>MSDDDIRLARETERYWTPERIRAAVPVDDGAGAPAAPGERRGRSLRVPSAPVGQGVATVGVFLIRAGDGSATADQFCTAGSVASPTKSLVMTAAHCLKGDKPYRSVAFVPGYRTGATKPGQPGETPYGIFPMLPGQVWIDGRYLQSKPDDDVDFALLRLGPNAQGQLLEDATGRGNELTAVPASQLARDNVTVVGYPGGQKTPLQCTNSTKAFQGRFLEIECAGFRSGVSGGPFLADFDGRRGKLVGAIGGYKTGGRYDHISYSSQFDEDVFRLYRQAVDGARPDTPSPLGDATTWQHTKVMAAGRFHSSSVRDGNSDLIVGWSDGEVTLYPGDGAHGFGKGVRLANPNSTWAHASFMTAGDFTGSGTNDLVVRWSDGELTLYQDVDETNKLGKEIRLRPRGSFWTRAHGIAAGRFGGGNQRADDLLVRWSDGHVSVYTNVDDKGLHAEKRLIGPHKTWTYARDIAAGDFTASSAGQDLFVRWADGEVSVFEDAAGTQLKKERRLRAPKSPWRNVAMATVGAFGGDGRADDVVARWPDGKLTLNPDSRAQALGRERTLIPKPGS</sequence>
<reference evidence="2 3" key="1">
    <citation type="submission" date="2024-03" db="EMBL/GenBank/DDBJ databases">
        <title>The complete genome of Streptomyces sirii sp.nov.</title>
        <authorList>
            <person name="Zakalyukina Y.V."/>
            <person name="Belik A.R."/>
            <person name="Biryukov M.V."/>
            <person name="Baturina O.A."/>
            <person name="Kabilov M.R."/>
        </authorList>
    </citation>
    <scope>NUCLEOTIDE SEQUENCE [LARGE SCALE GENOMIC DNA]</scope>
    <source>
        <strain evidence="2 3">BP-8</strain>
    </source>
</reference>
<dbReference type="EMBL" id="CP147982">
    <property type="protein sequence ID" value="WXK78953.1"/>
    <property type="molecule type" value="Genomic_DNA"/>
</dbReference>
<evidence type="ECO:0000313" key="3">
    <source>
        <dbReference type="Proteomes" id="UP001626628"/>
    </source>
</evidence>
<dbReference type="SUPFAM" id="SSF50494">
    <property type="entry name" value="Trypsin-like serine proteases"/>
    <property type="match status" value="1"/>
</dbReference>
<dbReference type="Pfam" id="PF13365">
    <property type="entry name" value="Trypsin_2"/>
    <property type="match status" value="1"/>
</dbReference>
<dbReference type="Gene3D" id="2.40.10.10">
    <property type="entry name" value="Trypsin-like serine proteases"/>
    <property type="match status" value="2"/>
</dbReference>
<evidence type="ECO:0000256" key="1">
    <source>
        <dbReference type="SAM" id="MobiDB-lite"/>
    </source>
</evidence>
<dbReference type="Proteomes" id="UP001626628">
    <property type="component" value="Chromosome"/>
</dbReference>